<feature type="compositionally biased region" description="Basic and acidic residues" evidence="7">
    <location>
        <begin position="1"/>
        <end position="12"/>
    </location>
</feature>
<dbReference type="EMBL" id="OU963868">
    <property type="protein sequence ID" value="CAH0393884.1"/>
    <property type="molecule type" value="Genomic_DNA"/>
</dbReference>
<evidence type="ECO:0000256" key="1">
    <source>
        <dbReference type="ARBA" id="ARBA00005446"/>
    </source>
</evidence>
<dbReference type="PANTHER" id="PTHR13710">
    <property type="entry name" value="DNA HELICASE RECQ FAMILY MEMBER"/>
    <property type="match status" value="1"/>
</dbReference>
<evidence type="ECO:0000256" key="2">
    <source>
        <dbReference type="ARBA" id="ARBA00023125"/>
    </source>
</evidence>
<comment type="similarity">
    <text evidence="1">Belongs to the helicase family. RecQ subfamily.</text>
</comment>
<gene>
    <name evidence="9" type="ORF">BEMITA_LOCUS12239</name>
</gene>
<keyword evidence="2" id="KW-0238">DNA-binding</keyword>
<evidence type="ECO:0000256" key="5">
    <source>
        <dbReference type="ARBA" id="ARBA00034808"/>
    </source>
</evidence>
<dbReference type="SMART" id="SM00490">
    <property type="entry name" value="HELICc"/>
    <property type="match status" value="1"/>
</dbReference>
<dbReference type="Pfam" id="PF00271">
    <property type="entry name" value="Helicase_C"/>
    <property type="match status" value="1"/>
</dbReference>
<dbReference type="GO" id="GO:0043138">
    <property type="term" value="F:3'-5' DNA helicase activity"/>
    <property type="evidence" value="ECO:0007669"/>
    <property type="project" value="UniProtKB-EC"/>
</dbReference>
<evidence type="ECO:0000259" key="8">
    <source>
        <dbReference type="PROSITE" id="PS51194"/>
    </source>
</evidence>
<accession>A0A9P0ALH8</accession>
<dbReference type="InterPro" id="IPR027417">
    <property type="entry name" value="P-loop_NTPase"/>
</dbReference>
<feature type="domain" description="Helicase C-terminal" evidence="8">
    <location>
        <begin position="162"/>
        <end position="307"/>
    </location>
</feature>
<dbReference type="AlphaFoldDB" id="A0A9P0ALH8"/>
<dbReference type="Proteomes" id="UP001152759">
    <property type="component" value="Chromosome 7"/>
</dbReference>
<comment type="catalytic activity">
    <reaction evidence="4">
        <text>Couples ATP hydrolysis with the unwinding of duplex DNA by translocating in the 3'-5' direction.</text>
        <dbReference type="EC" id="5.6.2.4"/>
    </reaction>
</comment>
<reference evidence="9" key="1">
    <citation type="submission" date="2021-12" db="EMBL/GenBank/DDBJ databases">
        <authorList>
            <person name="King R."/>
        </authorList>
    </citation>
    <scope>NUCLEOTIDE SEQUENCE</scope>
</reference>
<evidence type="ECO:0000256" key="6">
    <source>
        <dbReference type="ARBA" id="ARBA00044566"/>
    </source>
</evidence>
<dbReference type="PROSITE" id="PS51194">
    <property type="entry name" value="HELICASE_CTER"/>
    <property type="match status" value="1"/>
</dbReference>
<dbReference type="EC" id="5.6.2.4" evidence="5"/>
<dbReference type="Gene3D" id="3.40.50.300">
    <property type="entry name" value="P-loop containing nucleotide triphosphate hydrolases"/>
    <property type="match status" value="2"/>
</dbReference>
<dbReference type="GO" id="GO:0005737">
    <property type="term" value="C:cytoplasm"/>
    <property type="evidence" value="ECO:0007669"/>
    <property type="project" value="TreeGrafter"/>
</dbReference>
<protein>
    <recommendedName>
        <fullName evidence="5">DNA 3'-5' helicase</fullName>
        <ecNumber evidence="5">5.6.2.4</ecNumber>
    </recommendedName>
    <alternativeName>
        <fullName evidence="6">DNA 3'-5' helicase Q1</fullName>
    </alternativeName>
</protein>
<dbReference type="PANTHER" id="PTHR13710:SF105">
    <property type="entry name" value="ATP-DEPENDENT DNA HELICASE Q1"/>
    <property type="match status" value="1"/>
</dbReference>
<organism evidence="9 10">
    <name type="scientific">Bemisia tabaci</name>
    <name type="common">Sweetpotato whitefly</name>
    <name type="synonym">Aleurodes tabaci</name>
    <dbReference type="NCBI Taxonomy" id="7038"/>
    <lineage>
        <taxon>Eukaryota</taxon>
        <taxon>Metazoa</taxon>
        <taxon>Ecdysozoa</taxon>
        <taxon>Arthropoda</taxon>
        <taxon>Hexapoda</taxon>
        <taxon>Insecta</taxon>
        <taxon>Pterygota</taxon>
        <taxon>Neoptera</taxon>
        <taxon>Paraneoptera</taxon>
        <taxon>Hemiptera</taxon>
        <taxon>Sternorrhyncha</taxon>
        <taxon>Aleyrodoidea</taxon>
        <taxon>Aleyrodidae</taxon>
        <taxon>Aleyrodinae</taxon>
        <taxon>Bemisia</taxon>
    </lineage>
</organism>
<evidence type="ECO:0000256" key="7">
    <source>
        <dbReference type="SAM" id="MobiDB-lite"/>
    </source>
</evidence>
<sequence>MVSASDFEHDDATTPVRFDTGTTDSFEDLGGDRFPPNNRSVFILVTPETLSRSPALRGFAQAAGFPVAFIFDEAHTVPSWGIEFRGELLQVAETIRYIPRSRLILSSASISLPDIKFIERCYGKKIETVFTQLFIRPNVKYTVLSVQNLPGGKKSILKFLSSYDDIATFLNGHFPRGSVIVFIENKKLVNKLAAGLNGAGFPVVRYHSDMTPNAKIVAMHSWIAGNPRFIIATSAISLGVDSERCIRTVHFGQASSIYNLIQETGRVAAYSIMRNSKMLTILHPAHLERLSGDVKSEAGEKRVWNQQ</sequence>
<evidence type="ECO:0000256" key="3">
    <source>
        <dbReference type="ARBA" id="ARBA00023235"/>
    </source>
</evidence>
<evidence type="ECO:0000313" key="9">
    <source>
        <dbReference type="EMBL" id="CAH0393884.1"/>
    </source>
</evidence>
<dbReference type="GO" id="GO:0000724">
    <property type="term" value="P:double-strand break repair via homologous recombination"/>
    <property type="evidence" value="ECO:0007669"/>
    <property type="project" value="TreeGrafter"/>
</dbReference>
<dbReference type="GO" id="GO:0003677">
    <property type="term" value="F:DNA binding"/>
    <property type="evidence" value="ECO:0007669"/>
    <property type="project" value="UniProtKB-KW"/>
</dbReference>
<feature type="region of interest" description="Disordered" evidence="7">
    <location>
        <begin position="1"/>
        <end position="22"/>
    </location>
</feature>
<evidence type="ECO:0000256" key="4">
    <source>
        <dbReference type="ARBA" id="ARBA00034617"/>
    </source>
</evidence>
<name>A0A9P0ALH8_BEMTA</name>
<keyword evidence="3" id="KW-0413">Isomerase</keyword>
<dbReference type="GO" id="GO:0009378">
    <property type="term" value="F:four-way junction helicase activity"/>
    <property type="evidence" value="ECO:0007669"/>
    <property type="project" value="TreeGrafter"/>
</dbReference>
<dbReference type="GO" id="GO:0005694">
    <property type="term" value="C:chromosome"/>
    <property type="evidence" value="ECO:0007669"/>
    <property type="project" value="TreeGrafter"/>
</dbReference>
<evidence type="ECO:0000313" key="10">
    <source>
        <dbReference type="Proteomes" id="UP001152759"/>
    </source>
</evidence>
<dbReference type="SUPFAM" id="SSF52540">
    <property type="entry name" value="P-loop containing nucleoside triphosphate hydrolases"/>
    <property type="match status" value="1"/>
</dbReference>
<proteinExistence type="inferred from homology"/>
<keyword evidence="10" id="KW-1185">Reference proteome</keyword>
<dbReference type="InterPro" id="IPR001650">
    <property type="entry name" value="Helicase_C-like"/>
</dbReference>